<reference evidence="4 5" key="1">
    <citation type="submission" date="2019-02" db="EMBL/GenBank/DDBJ databases">
        <title>Deep-cultivation of Planctomycetes and their phenomic and genomic characterization uncovers novel biology.</title>
        <authorList>
            <person name="Wiegand S."/>
            <person name="Jogler M."/>
            <person name="Boedeker C."/>
            <person name="Pinto D."/>
            <person name="Vollmers J."/>
            <person name="Rivas-Marin E."/>
            <person name="Kohn T."/>
            <person name="Peeters S.H."/>
            <person name="Heuer A."/>
            <person name="Rast P."/>
            <person name="Oberbeckmann S."/>
            <person name="Bunk B."/>
            <person name="Jeske O."/>
            <person name="Meyerdierks A."/>
            <person name="Storesund J.E."/>
            <person name="Kallscheuer N."/>
            <person name="Luecker S."/>
            <person name="Lage O.M."/>
            <person name="Pohl T."/>
            <person name="Merkel B.J."/>
            <person name="Hornburger P."/>
            <person name="Mueller R.-W."/>
            <person name="Bruemmer F."/>
            <person name="Labrenz M."/>
            <person name="Spormann A.M."/>
            <person name="Op den Camp H."/>
            <person name="Overmann J."/>
            <person name="Amann R."/>
            <person name="Jetten M.S.M."/>
            <person name="Mascher T."/>
            <person name="Medema M.H."/>
            <person name="Devos D.P."/>
            <person name="Kaster A.-K."/>
            <person name="Ovreas L."/>
            <person name="Rohde M."/>
            <person name="Galperin M.Y."/>
            <person name="Jogler C."/>
        </authorList>
    </citation>
    <scope>NUCLEOTIDE SEQUENCE [LARGE SCALE GENOMIC DNA]</scope>
    <source>
        <strain evidence="4 5">Mal52</strain>
    </source>
</reference>
<dbReference type="PROSITE" id="PS52035">
    <property type="entry name" value="PEPTIDASE_M14"/>
    <property type="match status" value="1"/>
</dbReference>
<proteinExistence type="inferred from homology"/>
<feature type="domain" description="Peptidase M14" evidence="3">
    <location>
        <begin position="145"/>
        <end position="420"/>
    </location>
</feature>
<name>A0A517ZVZ2_9PLAN</name>
<dbReference type="Pfam" id="PF18027">
    <property type="entry name" value="Pepdidase_M14_N"/>
    <property type="match status" value="1"/>
</dbReference>
<dbReference type="SUPFAM" id="SSF53187">
    <property type="entry name" value="Zn-dependent exopeptidases"/>
    <property type="match status" value="1"/>
</dbReference>
<dbReference type="Proteomes" id="UP000319383">
    <property type="component" value="Chromosome"/>
</dbReference>
<dbReference type="GO" id="GO:0008270">
    <property type="term" value="F:zinc ion binding"/>
    <property type="evidence" value="ECO:0007669"/>
    <property type="project" value="InterPro"/>
</dbReference>
<comment type="cofactor">
    <cofactor evidence="1">
        <name>Zn(2+)</name>
        <dbReference type="ChEBI" id="CHEBI:29105"/>
    </cofactor>
</comment>
<keyword evidence="5" id="KW-1185">Reference proteome</keyword>
<evidence type="ECO:0000259" key="3">
    <source>
        <dbReference type="PROSITE" id="PS52035"/>
    </source>
</evidence>
<protein>
    <submittedName>
        <fullName evidence="4">Zinc carboxypeptidase</fullName>
    </submittedName>
</protein>
<dbReference type="RefSeq" id="WP_145379145.1">
    <property type="nucleotide sequence ID" value="NZ_CP036276.1"/>
</dbReference>
<evidence type="ECO:0000256" key="2">
    <source>
        <dbReference type="PROSITE-ProRule" id="PRU01379"/>
    </source>
</evidence>
<dbReference type="KEGG" id="sdyn:Mal52_51750"/>
<dbReference type="PANTHER" id="PTHR12756">
    <property type="entry name" value="CYTOSOLIC CARBOXYPEPTIDASE"/>
    <property type="match status" value="1"/>
</dbReference>
<gene>
    <name evidence="4" type="ORF">Mal52_51750</name>
</gene>
<dbReference type="AlphaFoldDB" id="A0A517ZVZ2"/>
<dbReference type="GO" id="GO:0006508">
    <property type="term" value="P:proteolysis"/>
    <property type="evidence" value="ECO:0007669"/>
    <property type="project" value="InterPro"/>
</dbReference>
<keyword evidence="4" id="KW-0645">Protease</keyword>
<keyword evidence="4" id="KW-0378">Hydrolase</keyword>
<dbReference type="EMBL" id="CP036276">
    <property type="protein sequence ID" value="QDU46653.1"/>
    <property type="molecule type" value="Genomic_DNA"/>
</dbReference>
<keyword evidence="4" id="KW-0121">Carboxypeptidase</keyword>
<dbReference type="InterPro" id="IPR050821">
    <property type="entry name" value="Cytosolic_carboxypeptidase"/>
</dbReference>
<sequence length="420" mass="47208">MLSDIVKGVAAFFAIAVCTTTLCAEELRVTSDFPGGSAQVVQIDQTARRVSIRPAGDPQFGWPCWWYFRLDGIQPGETIRLEVVADQLKRTNGQALSANWALPSRAAMSIDQKQWTQTQPGVRDKDRAVWTAKIDATTAWFAWGPPFVPSDAEALAKRLDKSSPHAKAFTLCRTRAGRVVPALTVTEGGDDDGTRMAVWVQARQHAWESGASWVGRGFVEWLTGDDPRAVQLRKQTVVYFVPIMDIDNTATGNGGKNQRPYDHNRGWFADTQWNAVKAAMQKLQALDQQQRLVAFIDLHNPGANSPRPYFYVAAPSLVSEQQRGHQERFIAASRLEFVEPWPLEKDLPTTGPQYDPLWKRISANWIRQNMRDHVVGMTLETAWNTPHSHPTGYQMIGQRLGLALERYLRTDPRTDESKNQ</sequence>
<dbReference type="PANTHER" id="PTHR12756:SF11">
    <property type="entry name" value="CYTOSOLIC CARBOXYPEPTIDASE 1"/>
    <property type="match status" value="1"/>
</dbReference>
<dbReference type="Gene3D" id="2.60.40.3120">
    <property type="match status" value="1"/>
</dbReference>
<dbReference type="Gene3D" id="3.40.630.10">
    <property type="entry name" value="Zn peptidases"/>
    <property type="match status" value="1"/>
</dbReference>
<evidence type="ECO:0000313" key="5">
    <source>
        <dbReference type="Proteomes" id="UP000319383"/>
    </source>
</evidence>
<organism evidence="4 5">
    <name type="scientific">Symmachiella dynata</name>
    <dbReference type="NCBI Taxonomy" id="2527995"/>
    <lineage>
        <taxon>Bacteria</taxon>
        <taxon>Pseudomonadati</taxon>
        <taxon>Planctomycetota</taxon>
        <taxon>Planctomycetia</taxon>
        <taxon>Planctomycetales</taxon>
        <taxon>Planctomycetaceae</taxon>
        <taxon>Symmachiella</taxon>
    </lineage>
</organism>
<accession>A0A517ZVZ2</accession>
<dbReference type="InterPro" id="IPR040626">
    <property type="entry name" value="Pepdidase_M14_N"/>
</dbReference>
<evidence type="ECO:0000313" key="4">
    <source>
        <dbReference type="EMBL" id="QDU46653.1"/>
    </source>
</evidence>
<comment type="caution">
    <text evidence="2">Lacks conserved residue(s) required for the propagation of feature annotation.</text>
</comment>
<dbReference type="Pfam" id="PF00246">
    <property type="entry name" value="Peptidase_M14"/>
    <property type="match status" value="1"/>
</dbReference>
<dbReference type="InterPro" id="IPR000834">
    <property type="entry name" value="Peptidase_M14"/>
</dbReference>
<dbReference type="GO" id="GO:0004181">
    <property type="term" value="F:metallocarboxypeptidase activity"/>
    <property type="evidence" value="ECO:0007669"/>
    <property type="project" value="InterPro"/>
</dbReference>
<comment type="similarity">
    <text evidence="2">Belongs to the peptidase M14 family.</text>
</comment>
<evidence type="ECO:0000256" key="1">
    <source>
        <dbReference type="ARBA" id="ARBA00001947"/>
    </source>
</evidence>